<name>A0A6J4LCU5_9CHLR</name>
<organism evidence="1">
    <name type="scientific">uncultured Chloroflexia bacterium</name>
    <dbReference type="NCBI Taxonomy" id="1672391"/>
    <lineage>
        <taxon>Bacteria</taxon>
        <taxon>Bacillati</taxon>
        <taxon>Chloroflexota</taxon>
        <taxon>Chloroflexia</taxon>
        <taxon>environmental samples</taxon>
    </lineage>
</organism>
<accession>A0A6J4LCU5</accession>
<evidence type="ECO:0000313" key="1">
    <source>
        <dbReference type="EMBL" id="CAA9328708.1"/>
    </source>
</evidence>
<dbReference type="EMBL" id="CADCTR010002050">
    <property type="protein sequence ID" value="CAA9328708.1"/>
    <property type="molecule type" value="Genomic_DNA"/>
</dbReference>
<gene>
    <name evidence="1" type="ORF">AVDCRST_MAG93-6090</name>
</gene>
<dbReference type="AlphaFoldDB" id="A0A6J4LCU5"/>
<sequence>MVTIQRHLPFGPEKLVPFTEGLFDREEVKA</sequence>
<protein>
    <submittedName>
        <fullName evidence="1">Uncharacterized protein</fullName>
    </submittedName>
</protein>
<reference evidence="1" key="1">
    <citation type="submission" date="2020-02" db="EMBL/GenBank/DDBJ databases">
        <authorList>
            <person name="Meier V. D."/>
        </authorList>
    </citation>
    <scope>NUCLEOTIDE SEQUENCE</scope>
    <source>
        <strain evidence="1">AVDCRST_MAG93</strain>
    </source>
</reference>
<proteinExistence type="predicted"/>
<feature type="non-terminal residue" evidence="1">
    <location>
        <position position="30"/>
    </location>
</feature>